<dbReference type="GO" id="GO:0015344">
    <property type="term" value="F:siderophore uptake transmembrane transporter activity"/>
    <property type="evidence" value="ECO:0007669"/>
    <property type="project" value="TreeGrafter"/>
</dbReference>
<evidence type="ECO:0000256" key="5">
    <source>
        <dbReference type="ARBA" id="ARBA00022729"/>
    </source>
</evidence>
<dbReference type="RefSeq" id="WP_066428515.1">
    <property type="nucleotide sequence ID" value="NZ_CP014227.1"/>
</dbReference>
<feature type="domain" description="TonB-dependent receptor-like beta-barrel" evidence="13">
    <location>
        <begin position="269"/>
        <end position="663"/>
    </location>
</feature>
<evidence type="ECO:0000256" key="9">
    <source>
        <dbReference type="ARBA" id="ARBA00023237"/>
    </source>
</evidence>
<evidence type="ECO:0000313" key="16">
    <source>
        <dbReference type="EMBL" id="SNV07898.1"/>
    </source>
</evidence>
<dbReference type="AlphaFoldDB" id="A0AAX2GZE2"/>
<dbReference type="GO" id="GO:0009279">
    <property type="term" value="C:cell outer membrane"/>
    <property type="evidence" value="ECO:0007669"/>
    <property type="project" value="UniProtKB-SubCell"/>
</dbReference>
<keyword evidence="6 11" id="KW-0798">TonB box</keyword>
<dbReference type="InterPro" id="IPR036942">
    <property type="entry name" value="Beta-barrel_TonB_sf"/>
</dbReference>
<keyword evidence="8 16" id="KW-0675">Receptor</keyword>
<evidence type="ECO:0000259" key="14">
    <source>
        <dbReference type="Pfam" id="PF07715"/>
    </source>
</evidence>
<dbReference type="EMBL" id="LT906449">
    <property type="protein sequence ID" value="SNV07898.1"/>
    <property type="molecule type" value="Genomic_DNA"/>
</dbReference>
<keyword evidence="5 12" id="KW-0732">Signal</keyword>
<dbReference type="InterPro" id="IPR037066">
    <property type="entry name" value="Plug_dom_sf"/>
</dbReference>
<comment type="similarity">
    <text evidence="10 11">Belongs to the TonB-dependent receptor family.</text>
</comment>
<organism evidence="16 18">
    <name type="scientific">Capnocytophaga haemolytica</name>
    <dbReference type="NCBI Taxonomy" id="45243"/>
    <lineage>
        <taxon>Bacteria</taxon>
        <taxon>Pseudomonadati</taxon>
        <taxon>Bacteroidota</taxon>
        <taxon>Flavobacteriia</taxon>
        <taxon>Flavobacteriales</taxon>
        <taxon>Flavobacteriaceae</taxon>
        <taxon>Capnocytophaga</taxon>
    </lineage>
</organism>
<dbReference type="Pfam" id="PF07715">
    <property type="entry name" value="Plug"/>
    <property type="match status" value="1"/>
</dbReference>
<dbReference type="PANTHER" id="PTHR30069:SF29">
    <property type="entry name" value="HEMOGLOBIN AND HEMOGLOBIN-HAPTOGLOBIN-BINDING PROTEIN 1-RELATED"/>
    <property type="match status" value="1"/>
</dbReference>
<keyword evidence="4 10" id="KW-0812">Transmembrane</keyword>
<evidence type="ECO:0000256" key="4">
    <source>
        <dbReference type="ARBA" id="ARBA00022692"/>
    </source>
</evidence>
<reference evidence="16 18" key="2">
    <citation type="submission" date="2017-06" db="EMBL/GenBank/DDBJ databases">
        <authorList>
            <consortium name="Pathogen Informatics"/>
        </authorList>
    </citation>
    <scope>NUCLEOTIDE SEQUENCE [LARGE SCALE GENOMIC DNA]</scope>
    <source>
        <strain evidence="16 18">NCTC12947</strain>
    </source>
</reference>
<evidence type="ECO:0000256" key="3">
    <source>
        <dbReference type="ARBA" id="ARBA00022452"/>
    </source>
</evidence>
<dbReference type="Pfam" id="PF00593">
    <property type="entry name" value="TonB_dep_Rec_b-barrel"/>
    <property type="match status" value="1"/>
</dbReference>
<evidence type="ECO:0000256" key="1">
    <source>
        <dbReference type="ARBA" id="ARBA00004571"/>
    </source>
</evidence>
<evidence type="ECO:0000313" key="17">
    <source>
        <dbReference type="Proteomes" id="UP000065822"/>
    </source>
</evidence>
<dbReference type="InterPro" id="IPR000531">
    <property type="entry name" value="Beta-barrel_TonB"/>
</dbReference>
<dbReference type="KEGG" id="chg:AXF12_03950"/>
<feature type="chain" id="PRO_5043556119" evidence="12">
    <location>
        <begin position="20"/>
        <end position="690"/>
    </location>
</feature>
<evidence type="ECO:0000256" key="10">
    <source>
        <dbReference type="PROSITE-ProRule" id="PRU01360"/>
    </source>
</evidence>
<evidence type="ECO:0000313" key="15">
    <source>
        <dbReference type="EMBL" id="AMD84744.1"/>
    </source>
</evidence>
<name>A0AAX2GZE2_9FLAO</name>
<evidence type="ECO:0000256" key="11">
    <source>
        <dbReference type="RuleBase" id="RU003357"/>
    </source>
</evidence>
<keyword evidence="9 10" id="KW-0998">Cell outer membrane</keyword>
<evidence type="ECO:0000313" key="18">
    <source>
        <dbReference type="Proteomes" id="UP000215539"/>
    </source>
</evidence>
<dbReference type="Proteomes" id="UP000065822">
    <property type="component" value="Chromosome"/>
</dbReference>
<feature type="signal peptide" evidence="12">
    <location>
        <begin position="1"/>
        <end position="19"/>
    </location>
</feature>
<evidence type="ECO:0000256" key="7">
    <source>
        <dbReference type="ARBA" id="ARBA00023136"/>
    </source>
</evidence>
<keyword evidence="3 10" id="KW-1134">Transmembrane beta strand</keyword>
<dbReference type="Gene3D" id="2.170.130.10">
    <property type="entry name" value="TonB-dependent receptor, plug domain"/>
    <property type="match status" value="1"/>
</dbReference>
<dbReference type="InterPro" id="IPR039426">
    <property type="entry name" value="TonB-dep_rcpt-like"/>
</dbReference>
<keyword evidence="17" id="KW-1185">Reference proteome</keyword>
<evidence type="ECO:0000256" key="6">
    <source>
        <dbReference type="ARBA" id="ARBA00023077"/>
    </source>
</evidence>
<proteinExistence type="inferred from homology"/>
<sequence length="690" mass="77867">MKQYSIITLLVALPTFGLAQTQPNKADTLGLFYQLQEVRVTGVKPVPHSIDKVEAKQFLNYNKFNVTESLNLLPGISISYAGARNEGGINLRAFDSRQTAVFYDGIPIYAPYDGNFDLNRFTAFDIEAVSADKRLVSVKYGPNTMAGAVNIISRKPLKPVDISGKVGVGFADGAGVNSYFGSVNAGTRQEHWYAMVGLTIRNGDDFILPKKFESKYNPERTRKRTAYQDAKVSAKVGYTPNATDEYSLNFLTQVANKQIAPNAYAKGPFRDYPIYNKSSIYAKSRTLIAPKTFMNLTGYYDMYYNRMAFYDDDKYLLRNTARFFNSVYDDYSVGAVLNLTTELLKYNILTLSFTDKYDHHVEYLKGIKANPAIGQIERKGEPKQHYKDNTLFVGVEDVITLARPLSVVIGGSYSVRYNILAQEYSKIDGRRDQKEYLWDFPKGADHALGYKAGVIFTPAENHSVSLSAERRSRFASQKERYTSRFGMKKRNPDLRSEYTMAYELSYSGGLKGKLSYEVSAFYDDITDAIYEKKVGLQPNGKDPLVQNSNVGKAEAKGVELGFGYKPFEYLTIGGNYTYLSMRALENFGNENEVSFVNVPRHKIIGYANVSVPQIRTHCYLSSETSMKRLNHDGEYMPNFTLVNAKLSYDIVPQLSLEVSVSNVFDELYYYSNEGYPREGRTFIAGISFRL</sequence>
<dbReference type="InterPro" id="IPR012910">
    <property type="entry name" value="Plug_dom"/>
</dbReference>
<comment type="subcellular location">
    <subcellularLocation>
        <location evidence="1 10">Cell outer membrane</location>
        <topology evidence="1 10">Multi-pass membrane protein</topology>
    </subcellularLocation>
</comment>
<evidence type="ECO:0000259" key="13">
    <source>
        <dbReference type="Pfam" id="PF00593"/>
    </source>
</evidence>
<evidence type="ECO:0000256" key="8">
    <source>
        <dbReference type="ARBA" id="ARBA00023170"/>
    </source>
</evidence>
<accession>A0AAX2GZE2</accession>
<keyword evidence="7 10" id="KW-0472">Membrane</keyword>
<feature type="domain" description="TonB-dependent receptor plug" evidence="14">
    <location>
        <begin position="46"/>
        <end position="148"/>
    </location>
</feature>
<reference evidence="15 17" key="1">
    <citation type="submission" date="2016-02" db="EMBL/GenBank/DDBJ databases">
        <authorList>
            <person name="Holder M.E."/>
            <person name="Ajami N.J."/>
            <person name="Petrosino J.F."/>
        </authorList>
    </citation>
    <scope>NUCLEOTIDE SEQUENCE [LARGE SCALE GENOMIC DNA]</scope>
    <source>
        <strain evidence="15 17">CCUG 32990</strain>
    </source>
</reference>
<dbReference type="Gene3D" id="2.40.170.20">
    <property type="entry name" value="TonB-dependent receptor, beta-barrel domain"/>
    <property type="match status" value="1"/>
</dbReference>
<evidence type="ECO:0000256" key="12">
    <source>
        <dbReference type="SAM" id="SignalP"/>
    </source>
</evidence>
<gene>
    <name evidence="16" type="primary">fptA</name>
    <name evidence="15" type="ORF">AXF12_03950</name>
    <name evidence="16" type="ORF">SAMEA44541418_00946</name>
</gene>
<dbReference type="PANTHER" id="PTHR30069">
    <property type="entry name" value="TONB-DEPENDENT OUTER MEMBRANE RECEPTOR"/>
    <property type="match status" value="1"/>
</dbReference>
<keyword evidence="2 10" id="KW-0813">Transport</keyword>
<dbReference type="GO" id="GO:0044718">
    <property type="term" value="P:siderophore transmembrane transport"/>
    <property type="evidence" value="ECO:0007669"/>
    <property type="project" value="TreeGrafter"/>
</dbReference>
<protein>
    <submittedName>
        <fullName evidence="16">Fe(III)-pyochelin receptor</fullName>
    </submittedName>
</protein>
<dbReference type="Proteomes" id="UP000215539">
    <property type="component" value="Chromosome 1"/>
</dbReference>
<evidence type="ECO:0000256" key="2">
    <source>
        <dbReference type="ARBA" id="ARBA00022448"/>
    </source>
</evidence>
<dbReference type="PROSITE" id="PS52016">
    <property type="entry name" value="TONB_DEPENDENT_REC_3"/>
    <property type="match status" value="1"/>
</dbReference>
<dbReference type="SUPFAM" id="SSF56935">
    <property type="entry name" value="Porins"/>
    <property type="match status" value="1"/>
</dbReference>
<dbReference type="EMBL" id="CP014227">
    <property type="protein sequence ID" value="AMD84744.1"/>
    <property type="molecule type" value="Genomic_DNA"/>
</dbReference>